<accession>A0A179FM90</accession>
<evidence type="ECO:0000256" key="12">
    <source>
        <dbReference type="SAM" id="MobiDB-lite"/>
    </source>
</evidence>
<dbReference type="RefSeq" id="XP_018143771.1">
    <property type="nucleotide sequence ID" value="XM_018286958.1"/>
</dbReference>
<dbReference type="EMBL" id="LSBJ02000004">
    <property type="protein sequence ID" value="OAQ66684.1"/>
    <property type="molecule type" value="Genomic_DNA"/>
</dbReference>
<dbReference type="PANTHER" id="PTHR16631:SF14">
    <property type="entry name" value="FAMILY 17 GLUCOSIDASE SCW10-RELATED"/>
    <property type="match status" value="1"/>
</dbReference>
<keyword evidence="3" id="KW-0134">Cell wall</keyword>
<feature type="signal peptide" evidence="13">
    <location>
        <begin position="1"/>
        <end position="19"/>
    </location>
</feature>
<dbReference type="Gene3D" id="3.20.20.80">
    <property type="entry name" value="Glycosidases"/>
    <property type="match status" value="1"/>
</dbReference>
<evidence type="ECO:0000256" key="11">
    <source>
        <dbReference type="RuleBase" id="RU004336"/>
    </source>
</evidence>
<dbReference type="FunFam" id="3.20.20.80:FF:000111">
    <property type="entry name" value="Soluble cell wall protein"/>
    <property type="match status" value="1"/>
</dbReference>
<evidence type="ECO:0000313" key="14">
    <source>
        <dbReference type="EMBL" id="OAQ66684.1"/>
    </source>
</evidence>
<protein>
    <submittedName>
        <fullName evidence="14">Glycoside hydrolase, superfamily</fullName>
    </submittedName>
</protein>
<keyword evidence="9" id="KW-0961">Cell wall biogenesis/degradation</keyword>
<dbReference type="GO" id="GO:0071555">
    <property type="term" value="P:cell wall organization"/>
    <property type="evidence" value="ECO:0007669"/>
    <property type="project" value="UniProtKB-KW"/>
</dbReference>
<dbReference type="InterPro" id="IPR017853">
    <property type="entry name" value="GH"/>
</dbReference>
<name>A0A179FM90_METCM</name>
<feature type="chain" id="PRO_5008101838" evidence="13">
    <location>
        <begin position="20"/>
        <end position="418"/>
    </location>
</feature>
<dbReference type="InterPro" id="IPR050732">
    <property type="entry name" value="Beta-glucan_modifiers"/>
</dbReference>
<dbReference type="STRING" id="1380566.A0A179FM90"/>
<evidence type="ECO:0000313" key="15">
    <source>
        <dbReference type="Proteomes" id="UP000078397"/>
    </source>
</evidence>
<dbReference type="GO" id="GO:0005576">
    <property type="term" value="C:extracellular region"/>
    <property type="evidence" value="ECO:0007669"/>
    <property type="project" value="TreeGrafter"/>
</dbReference>
<evidence type="ECO:0000256" key="3">
    <source>
        <dbReference type="ARBA" id="ARBA00022512"/>
    </source>
</evidence>
<keyword evidence="5 13" id="KW-0732">Signal</keyword>
<dbReference type="InterPro" id="IPR000490">
    <property type="entry name" value="Glyco_hydro_17"/>
</dbReference>
<dbReference type="AlphaFoldDB" id="A0A179FM90"/>
<evidence type="ECO:0000256" key="13">
    <source>
        <dbReference type="SAM" id="SignalP"/>
    </source>
</evidence>
<evidence type="ECO:0000256" key="1">
    <source>
        <dbReference type="ARBA" id="ARBA00004191"/>
    </source>
</evidence>
<gene>
    <name evidence="14" type="ORF">VFPPC_08211</name>
</gene>
<comment type="subcellular location">
    <subcellularLocation>
        <location evidence="1">Secreted</location>
        <location evidence="1">Cell wall</location>
    </subcellularLocation>
</comment>
<evidence type="ECO:0000256" key="9">
    <source>
        <dbReference type="ARBA" id="ARBA00023316"/>
    </source>
</evidence>
<dbReference type="GeneID" id="28850952"/>
<evidence type="ECO:0000256" key="5">
    <source>
        <dbReference type="ARBA" id="ARBA00022729"/>
    </source>
</evidence>
<evidence type="ECO:0000256" key="2">
    <source>
        <dbReference type="ARBA" id="ARBA00008773"/>
    </source>
</evidence>
<evidence type="ECO:0000256" key="7">
    <source>
        <dbReference type="ARBA" id="ARBA00023180"/>
    </source>
</evidence>
<keyword evidence="15" id="KW-1185">Reference proteome</keyword>
<keyword evidence="7" id="KW-0325">Glycoprotein</keyword>
<sequence>MPLAMLLTWSIFLVSLAAAQPAKKHHTRALASGERDVIVYDPSVSSATRVREVIVWVNDAGEPLTTATENVLLLPTSLAPDATSNASTNTEMTPCPTQTLTVAGYDSPSSAGQRQNITRPVSQQAIDPVITGIPQSHETGKPVNGSGGPPSTSELFGVSYAPYRADHSCKSQQDINNDFSQLKQSYSLVRVYGTDCDQVPMVYSAAKAHGMQLFLGIWDPHYVEDEANKIISGIDGDWDVVHTVSVGNELVNNGEAAPQEIIHSMTKARSILRAAGFQGPVVAVDTFTAVLANPELCKASDYCAINAHAFFDSTIAAHQSGMWLENTISRVQSAISGNKKVVVTETGWPTKGVANGLAVPSLENQKVALDAIREKFADNPGDVILFSAFNDLWKKKEMTTFNSDQFWGINGAVSSCDQ</sequence>
<comment type="caution">
    <text evidence="14">The sequence shown here is derived from an EMBL/GenBank/DDBJ whole genome shotgun (WGS) entry which is preliminary data.</text>
</comment>
<dbReference type="GO" id="GO:0005975">
    <property type="term" value="P:carbohydrate metabolic process"/>
    <property type="evidence" value="ECO:0007669"/>
    <property type="project" value="InterPro"/>
</dbReference>
<keyword evidence="4" id="KW-0964">Secreted</keyword>
<evidence type="ECO:0000256" key="8">
    <source>
        <dbReference type="ARBA" id="ARBA00023295"/>
    </source>
</evidence>
<dbReference type="PROSITE" id="PS00587">
    <property type="entry name" value="GLYCOSYL_HYDROL_F17"/>
    <property type="match status" value="1"/>
</dbReference>
<dbReference type="KEGG" id="pchm:VFPPC_08211"/>
<dbReference type="GO" id="GO:0042973">
    <property type="term" value="F:glucan endo-1,3-beta-D-glucosidase activity"/>
    <property type="evidence" value="ECO:0007669"/>
    <property type="project" value="TreeGrafter"/>
</dbReference>
<keyword evidence="8 11" id="KW-0326">Glycosidase</keyword>
<dbReference type="SUPFAM" id="SSF51445">
    <property type="entry name" value="(Trans)glycosidases"/>
    <property type="match status" value="1"/>
</dbReference>
<proteinExistence type="inferred from homology"/>
<dbReference type="Proteomes" id="UP000078397">
    <property type="component" value="Unassembled WGS sequence"/>
</dbReference>
<dbReference type="GO" id="GO:0009277">
    <property type="term" value="C:fungal-type cell wall"/>
    <property type="evidence" value="ECO:0007669"/>
    <property type="project" value="TreeGrafter"/>
</dbReference>
<organism evidence="14 15">
    <name type="scientific">Pochonia chlamydosporia 170</name>
    <dbReference type="NCBI Taxonomy" id="1380566"/>
    <lineage>
        <taxon>Eukaryota</taxon>
        <taxon>Fungi</taxon>
        <taxon>Dikarya</taxon>
        <taxon>Ascomycota</taxon>
        <taxon>Pezizomycotina</taxon>
        <taxon>Sordariomycetes</taxon>
        <taxon>Hypocreomycetidae</taxon>
        <taxon>Hypocreales</taxon>
        <taxon>Clavicipitaceae</taxon>
        <taxon>Pochonia</taxon>
    </lineage>
</organism>
<keyword evidence="6 11" id="KW-0378">Hydrolase</keyword>
<feature type="region of interest" description="Disordered" evidence="12">
    <location>
        <begin position="134"/>
        <end position="154"/>
    </location>
</feature>
<evidence type="ECO:0000256" key="4">
    <source>
        <dbReference type="ARBA" id="ARBA00022525"/>
    </source>
</evidence>
<evidence type="ECO:0000256" key="10">
    <source>
        <dbReference type="RuleBase" id="RU004335"/>
    </source>
</evidence>
<dbReference type="GO" id="GO:0009986">
    <property type="term" value="C:cell surface"/>
    <property type="evidence" value="ECO:0007669"/>
    <property type="project" value="TreeGrafter"/>
</dbReference>
<comment type="similarity">
    <text evidence="2 10">Belongs to the glycosyl hydrolase 17 family.</text>
</comment>
<dbReference type="Pfam" id="PF00332">
    <property type="entry name" value="Glyco_hydro_17"/>
    <property type="match status" value="1"/>
</dbReference>
<dbReference type="OrthoDB" id="941679at2759"/>
<reference evidence="14 15" key="1">
    <citation type="journal article" date="2016" name="PLoS Pathog.">
        <title>Biosynthesis of antibiotic leucinostatins in bio-control fungus Purpureocillium lilacinum and their inhibition on phytophthora revealed by genome mining.</title>
        <authorList>
            <person name="Wang G."/>
            <person name="Liu Z."/>
            <person name="Lin R."/>
            <person name="Li E."/>
            <person name="Mao Z."/>
            <person name="Ling J."/>
            <person name="Yang Y."/>
            <person name="Yin W.B."/>
            <person name="Xie B."/>
        </authorList>
    </citation>
    <scope>NUCLEOTIDE SEQUENCE [LARGE SCALE GENOMIC DNA]</scope>
    <source>
        <strain evidence="14">170</strain>
    </source>
</reference>
<evidence type="ECO:0000256" key="6">
    <source>
        <dbReference type="ARBA" id="ARBA00022801"/>
    </source>
</evidence>
<dbReference type="PANTHER" id="PTHR16631">
    <property type="entry name" value="GLUCAN 1,3-BETA-GLUCOSIDASE"/>
    <property type="match status" value="1"/>
</dbReference>